<evidence type="ECO:0000256" key="1">
    <source>
        <dbReference type="ARBA" id="ARBA00043967"/>
    </source>
</evidence>
<name>A0A1I2CMA7_9BACT</name>
<proteinExistence type="inferred from homology"/>
<feature type="domain" description="SUF system FeS cluster assembly SufBD core" evidence="2">
    <location>
        <begin position="178"/>
        <end position="409"/>
    </location>
</feature>
<dbReference type="EMBL" id="FONY01000005">
    <property type="protein sequence ID" value="SFE68880.1"/>
    <property type="molecule type" value="Genomic_DNA"/>
</dbReference>
<dbReference type="InterPro" id="IPR011542">
    <property type="entry name" value="SUF_FeS_clus_asmbl_SufD"/>
</dbReference>
<dbReference type="SUPFAM" id="SSF101960">
    <property type="entry name" value="Stabilizer of iron transporter SufD"/>
    <property type="match status" value="1"/>
</dbReference>
<organism evidence="4 5">
    <name type="scientific">Thermoflexibacter ruber</name>
    <dbReference type="NCBI Taxonomy" id="1003"/>
    <lineage>
        <taxon>Bacteria</taxon>
        <taxon>Pseudomonadati</taxon>
        <taxon>Bacteroidota</taxon>
        <taxon>Cytophagia</taxon>
        <taxon>Cytophagales</taxon>
        <taxon>Thermoflexibacteraceae</taxon>
        <taxon>Thermoflexibacter</taxon>
    </lineage>
</organism>
<keyword evidence="5" id="KW-1185">Reference proteome</keyword>
<dbReference type="OrthoDB" id="9768262at2"/>
<dbReference type="InterPro" id="IPR055346">
    <property type="entry name" value="Fe-S_cluster_assembly_SufBD"/>
</dbReference>
<protein>
    <submittedName>
        <fullName evidence="4">Iron-regulated ABC transporter permease protein SufD</fullName>
    </submittedName>
</protein>
<dbReference type="RefSeq" id="WP_091540448.1">
    <property type="nucleotide sequence ID" value="NZ_FONY01000005.1"/>
</dbReference>
<evidence type="ECO:0000259" key="3">
    <source>
        <dbReference type="Pfam" id="PF19295"/>
    </source>
</evidence>
<dbReference type="InterPro" id="IPR037284">
    <property type="entry name" value="SUF_FeS_clus_asmbl_SufBD_sf"/>
</dbReference>
<dbReference type="InterPro" id="IPR000825">
    <property type="entry name" value="SUF_FeS_clus_asmbl_SufBD_core"/>
</dbReference>
<dbReference type="NCBIfam" id="TIGR01981">
    <property type="entry name" value="sufD"/>
    <property type="match status" value="1"/>
</dbReference>
<feature type="domain" description="SUF system FeS cluster assembly SufBD N-terminal" evidence="3">
    <location>
        <begin position="19"/>
        <end position="169"/>
    </location>
</feature>
<dbReference type="Pfam" id="PF01458">
    <property type="entry name" value="SUFBD_core"/>
    <property type="match status" value="1"/>
</dbReference>
<dbReference type="STRING" id="1003.SAMN04488541_100555"/>
<dbReference type="PANTHER" id="PTHR43575:SF1">
    <property type="entry name" value="PROTEIN ABCI7, CHLOROPLASTIC"/>
    <property type="match status" value="1"/>
</dbReference>
<accession>A0A1I2CMA7</accession>
<evidence type="ECO:0000259" key="2">
    <source>
        <dbReference type="Pfam" id="PF01458"/>
    </source>
</evidence>
<dbReference type="Pfam" id="PF19295">
    <property type="entry name" value="SufBD_N"/>
    <property type="match status" value="1"/>
</dbReference>
<evidence type="ECO:0000313" key="4">
    <source>
        <dbReference type="EMBL" id="SFE68880.1"/>
    </source>
</evidence>
<gene>
    <name evidence="4" type="ORF">SAMN04488541_100555</name>
</gene>
<dbReference type="InterPro" id="IPR045595">
    <property type="entry name" value="SufBD_N"/>
</dbReference>
<dbReference type="PANTHER" id="PTHR43575">
    <property type="entry name" value="PROTEIN ABCI7, CHLOROPLASTIC"/>
    <property type="match status" value="1"/>
</dbReference>
<comment type="similarity">
    <text evidence="1">Belongs to the iron-sulfur cluster assembly SufBD family.</text>
</comment>
<reference evidence="4 5" key="1">
    <citation type="submission" date="2016-10" db="EMBL/GenBank/DDBJ databases">
        <authorList>
            <person name="de Groot N.N."/>
        </authorList>
    </citation>
    <scope>NUCLEOTIDE SEQUENCE [LARGE SCALE GENOMIC DNA]</scope>
    <source>
        <strain>GEY</strain>
        <strain evidence="5">DSM 9560</strain>
    </source>
</reference>
<dbReference type="AlphaFoldDB" id="A0A1I2CMA7"/>
<evidence type="ECO:0000313" key="5">
    <source>
        <dbReference type="Proteomes" id="UP000199513"/>
    </source>
</evidence>
<dbReference type="Proteomes" id="UP000199513">
    <property type="component" value="Unassembled WGS sequence"/>
</dbReference>
<sequence>MDFKENILSHFEALKSEGKVSTAIDEIKTSAIHQFTHLDVPTTKHEEWKYTNLKNLVNKTYQFPQSSISDTSKYIPFINQYDEKEANILVFVNGVYVQALSHIISPESELKISNLATVYREKSGETSVEQHFAKYASFEKEVFVALNTALSQDGVFIQVPNNKEVNVPIILHFIADANADDVICHPRNLIVVGKNSSATVIEHFSSTLTPFSTLTNAVTEVYVAQNAYCEHYKIQTEESNASHIGATYAYVERDGRFNNTTVTLTGKIVRNNLNIKINGENCEAYMNGLYAVTGNTHVDNHTAVDHAMPHSQSNQLYKGLLDEKSSGVFNGKIFVRQDAQQTNAYQSNKNILLAPTANVDTKPQLEIWANDVKCSHGCTVGALDEEPLFYLRSRGISHEQARAMLIFAFADDILERIKYQPVREFTEKIIADRFGMELI</sequence>
<dbReference type="GO" id="GO:0016226">
    <property type="term" value="P:iron-sulfur cluster assembly"/>
    <property type="evidence" value="ECO:0007669"/>
    <property type="project" value="InterPro"/>
</dbReference>